<name>A0AA35W3P5_GEOBA</name>
<feature type="compositionally biased region" description="Acidic residues" evidence="1">
    <location>
        <begin position="11"/>
        <end position="42"/>
    </location>
</feature>
<accession>A0AA35W3P5</accession>
<dbReference type="AlphaFoldDB" id="A0AA35W3P5"/>
<dbReference type="EMBL" id="CASHTH010000683">
    <property type="protein sequence ID" value="CAI8006369.1"/>
    <property type="molecule type" value="Genomic_DNA"/>
</dbReference>
<reference evidence="2" key="1">
    <citation type="submission" date="2023-03" db="EMBL/GenBank/DDBJ databases">
        <authorList>
            <person name="Steffen K."/>
            <person name="Cardenas P."/>
        </authorList>
    </citation>
    <scope>NUCLEOTIDE SEQUENCE</scope>
</reference>
<evidence type="ECO:0000313" key="2">
    <source>
        <dbReference type="EMBL" id="CAI8006369.1"/>
    </source>
</evidence>
<dbReference type="Proteomes" id="UP001174909">
    <property type="component" value="Unassembled WGS sequence"/>
</dbReference>
<organism evidence="2 3">
    <name type="scientific">Geodia barretti</name>
    <name type="common">Barrett's horny sponge</name>
    <dbReference type="NCBI Taxonomy" id="519541"/>
    <lineage>
        <taxon>Eukaryota</taxon>
        <taxon>Metazoa</taxon>
        <taxon>Porifera</taxon>
        <taxon>Demospongiae</taxon>
        <taxon>Heteroscleromorpha</taxon>
        <taxon>Tetractinellida</taxon>
        <taxon>Astrophorina</taxon>
        <taxon>Geodiidae</taxon>
        <taxon>Geodia</taxon>
    </lineage>
</organism>
<keyword evidence="3" id="KW-1185">Reference proteome</keyword>
<gene>
    <name evidence="2" type="ORF">GBAR_LOCUS4669</name>
</gene>
<protein>
    <submittedName>
        <fullName evidence="2">Uncharacterized protein</fullName>
    </submittedName>
</protein>
<evidence type="ECO:0000256" key="1">
    <source>
        <dbReference type="SAM" id="MobiDB-lite"/>
    </source>
</evidence>
<feature type="region of interest" description="Disordered" evidence="1">
    <location>
        <begin position="1"/>
        <end position="105"/>
    </location>
</feature>
<comment type="caution">
    <text evidence="2">The sequence shown here is derived from an EMBL/GenBank/DDBJ whole genome shotgun (WGS) entry which is preliminary data.</text>
</comment>
<feature type="compositionally biased region" description="Acidic residues" evidence="1">
    <location>
        <begin position="57"/>
        <end position="102"/>
    </location>
</feature>
<evidence type="ECO:0000313" key="3">
    <source>
        <dbReference type="Proteomes" id="UP001174909"/>
    </source>
</evidence>
<proteinExistence type="predicted"/>
<sequence length="207" mass="23557">MEEQMTFSHDETDDLDDEPQDSYPDEEDDDLVDVEDDSDDSDTALSHAFREAAVPEVVEDHDDEDDEKEDSVEEADDDDTEADEADDDDTEADEADDDDTEAYEQRLAEAIDALPDEEDLEVVVPPLELPSLEVELLRPQERDNLAYADAIQAYYEEKDYQRAIEKFGEAIEDETQRTDGSVTDASSIVVKAMYWQAEARIKNITFR</sequence>